<feature type="compositionally biased region" description="Polar residues" evidence="1">
    <location>
        <begin position="37"/>
        <end position="50"/>
    </location>
</feature>
<accession>A0A4V4HDA5</accession>
<dbReference type="AlphaFoldDB" id="A0A4V4HDA5"/>
<evidence type="ECO:0000256" key="1">
    <source>
        <dbReference type="SAM" id="MobiDB-lite"/>
    </source>
</evidence>
<organism evidence="2 3">
    <name type="scientific">Dendrothele bispora (strain CBS 962.96)</name>
    <dbReference type="NCBI Taxonomy" id="1314807"/>
    <lineage>
        <taxon>Eukaryota</taxon>
        <taxon>Fungi</taxon>
        <taxon>Dikarya</taxon>
        <taxon>Basidiomycota</taxon>
        <taxon>Agaricomycotina</taxon>
        <taxon>Agaricomycetes</taxon>
        <taxon>Agaricomycetidae</taxon>
        <taxon>Agaricales</taxon>
        <taxon>Agaricales incertae sedis</taxon>
        <taxon>Dendrothele</taxon>
    </lineage>
</organism>
<protein>
    <submittedName>
        <fullName evidence="2">Uncharacterized protein</fullName>
    </submittedName>
</protein>
<name>A0A4V4HDA5_DENBC</name>
<keyword evidence="3" id="KW-1185">Reference proteome</keyword>
<proteinExistence type="predicted"/>
<dbReference type="Proteomes" id="UP000297245">
    <property type="component" value="Unassembled WGS sequence"/>
</dbReference>
<dbReference type="EMBL" id="ML179502">
    <property type="protein sequence ID" value="THU86345.1"/>
    <property type="molecule type" value="Genomic_DNA"/>
</dbReference>
<reference evidence="2 3" key="1">
    <citation type="journal article" date="2019" name="Nat. Ecol. Evol.">
        <title>Megaphylogeny resolves global patterns of mushroom evolution.</title>
        <authorList>
            <person name="Varga T."/>
            <person name="Krizsan K."/>
            <person name="Foldi C."/>
            <person name="Dima B."/>
            <person name="Sanchez-Garcia M."/>
            <person name="Sanchez-Ramirez S."/>
            <person name="Szollosi G.J."/>
            <person name="Szarkandi J.G."/>
            <person name="Papp V."/>
            <person name="Albert L."/>
            <person name="Andreopoulos W."/>
            <person name="Angelini C."/>
            <person name="Antonin V."/>
            <person name="Barry K.W."/>
            <person name="Bougher N.L."/>
            <person name="Buchanan P."/>
            <person name="Buyck B."/>
            <person name="Bense V."/>
            <person name="Catcheside P."/>
            <person name="Chovatia M."/>
            <person name="Cooper J."/>
            <person name="Damon W."/>
            <person name="Desjardin D."/>
            <person name="Finy P."/>
            <person name="Geml J."/>
            <person name="Haridas S."/>
            <person name="Hughes K."/>
            <person name="Justo A."/>
            <person name="Karasinski D."/>
            <person name="Kautmanova I."/>
            <person name="Kiss B."/>
            <person name="Kocsube S."/>
            <person name="Kotiranta H."/>
            <person name="LaButti K.M."/>
            <person name="Lechner B.E."/>
            <person name="Liimatainen K."/>
            <person name="Lipzen A."/>
            <person name="Lukacs Z."/>
            <person name="Mihaltcheva S."/>
            <person name="Morgado L.N."/>
            <person name="Niskanen T."/>
            <person name="Noordeloos M.E."/>
            <person name="Ohm R.A."/>
            <person name="Ortiz-Santana B."/>
            <person name="Ovrebo C."/>
            <person name="Racz N."/>
            <person name="Riley R."/>
            <person name="Savchenko A."/>
            <person name="Shiryaev A."/>
            <person name="Soop K."/>
            <person name="Spirin V."/>
            <person name="Szebenyi C."/>
            <person name="Tomsovsky M."/>
            <person name="Tulloss R.E."/>
            <person name="Uehling J."/>
            <person name="Grigoriev I.V."/>
            <person name="Vagvolgyi C."/>
            <person name="Papp T."/>
            <person name="Martin F.M."/>
            <person name="Miettinen O."/>
            <person name="Hibbett D.S."/>
            <person name="Nagy L.G."/>
        </authorList>
    </citation>
    <scope>NUCLEOTIDE SEQUENCE [LARGE SCALE GENOMIC DNA]</scope>
    <source>
        <strain evidence="2 3">CBS 962.96</strain>
    </source>
</reference>
<feature type="region of interest" description="Disordered" evidence="1">
    <location>
        <begin position="37"/>
        <end position="66"/>
    </location>
</feature>
<sequence length="100" mass="10697">MITNTPISGTWGQRMGQFHGEPARRLLAKVEYTNNAVAGPSNVPQAQNNPFPEASNPPAETLHSADSAIVDSATDGDPQYPVEYLNSIKGSGGQAYLWLI</sequence>
<evidence type="ECO:0000313" key="3">
    <source>
        <dbReference type="Proteomes" id="UP000297245"/>
    </source>
</evidence>
<evidence type="ECO:0000313" key="2">
    <source>
        <dbReference type="EMBL" id="THU86345.1"/>
    </source>
</evidence>
<gene>
    <name evidence="2" type="ORF">K435DRAFT_805169</name>
</gene>